<dbReference type="EMBL" id="QKTW01000022">
    <property type="protein sequence ID" value="PZF71575.1"/>
    <property type="molecule type" value="Genomic_DNA"/>
</dbReference>
<dbReference type="OrthoDB" id="1491749at2"/>
<organism evidence="1 2">
    <name type="scientific">Taibaiella soli</name>
    <dbReference type="NCBI Taxonomy" id="1649169"/>
    <lineage>
        <taxon>Bacteria</taxon>
        <taxon>Pseudomonadati</taxon>
        <taxon>Bacteroidota</taxon>
        <taxon>Chitinophagia</taxon>
        <taxon>Chitinophagales</taxon>
        <taxon>Chitinophagaceae</taxon>
        <taxon>Taibaiella</taxon>
    </lineage>
</organism>
<dbReference type="RefSeq" id="WP_110999949.1">
    <property type="nucleotide sequence ID" value="NZ_QKTW01000022.1"/>
</dbReference>
<dbReference type="Proteomes" id="UP000248745">
    <property type="component" value="Unassembled WGS sequence"/>
</dbReference>
<protein>
    <submittedName>
        <fullName evidence="1">Uncharacterized protein</fullName>
    </submittedName>
</protein>
<keyword evidence="2" id="KW-1185">Reference proteome</keyword>
<reference evidence="1 2" key="1">
    <citation type="submission" date="2018-06" db="EMBL/GenBank/DDBJ databases">
        <title>Mucibacter soli gen. nov., sp. nov., a new member of the family Chitinophagaceae producing mucin.</title>
        <authorList>
            <person name="Kim M.-K."/>
            <person name="Park S."/>
            <person name="Kim T.-S."/>
            <person name="Joung Y."/>
            <person name="Han J.-H."/>
            <person name="Kim S.B."/>
        </authorList>
    </citation>
    <scope>NUCLEOTIDE SEQUENCE [LARGE SCALE GENOMIC DNA]</scope>
    <source>
        <strain evidence="1 2">R1-15</strain>
    </source>
</reference>
<accession>A0A2W2A896</accession>
<sequence length="313" mass="35283">MTLCLAWRNGNAAYLASDSRLTDAEKKVTSDEATKIFKIGVEVYAPTPHDDPYQEPQLLHRTNYGLCFAGSYLNGSILADTIGEVLSNIQAVPDQSDISIENLSNIAFGVYEQVSRPLMSIHNECGLSSVFFGGYCLETEVFRLYKFYALQDAPGQPVYFKKDEMALTNTPIYLGDSNAIIKAEELIALKKPGYTHFHLLREIIKDGEIATVGGKMQFGEFKWNTFKTNGIVEYSLEPNESGIKQVIGHFNYRGLSLDLNDKALRSGHINIMKTFFDPFESERWELFEETKKSIEEQQDKWEAAIRKKAENGG</sequence>
<comment type="caution">
    <text evidence="1">The sequence shown here is derived from an EMBL/GenBank/DDBJ whole genome shotgun (WGS) entry which is preliminary data.</text>
</comment>
<gene>
    <name evidence="1" type="ORF">DN068_15995</name>
</gene>
<evidence type="ECO:0000313" key="1">
    <source>
        <dbReference type="EMBL" id="PZF71575.1"/>
    </source>
</evidence>
<name>A0A2W2A896_9BACT</name>
<evidence type="ECO:0000313" key="2">
    <source>
        <dbReference type="Proteomes" id="UP000248745"/>
    </source>
</evidence>
<dbReference type="AlphaFoldDB" id="A0A2W2A896"/>
<proteinExistence type="predicted"/>